<accession>A0AAU9V1F6</accession>
<gene>
    <name evidence="1" type="ORF">EEDITHA_LOCUS19459</name>
</gene>
<comment type="caution">
    <text evidence="1">The sequence shown here is derived from an EMBL/GenBank/DDBJ whole genome shotgun (WGS) entry which is preliminary data.</text>
</comment>
<evidence type="ECO:0000313" key="1">
    <source>
        <dbReference type="EMBL" id="CAH2105162.1"/>
    </source>
</evidence>
<evidence type="ECO:0000313" key="2">
    <source>
        <dbReference type="Proteomes" id="UP001153954"/>
    </source>
</evidence>
<dbReference type="Proteomes" id="UP001153954">
    <property type="component" value="Unassembled WGS sequence"/>
</dbReference>
<name>A0AAU9V1F6_EUPED</name>
<dbReference type="EMBL" id="CAKOGL010000027">
    <property type="protein sequence ID" value="CAH2105162.1"/>
    <property type="molecule type" value="Genomic_DNA"/>
</dbReference>
<reference evidence="1" key="1">
    <citation type="submission" date="2022-03" db="EMBL/GenBank/DDBJ databases">
        <authorList>
            <person name="Tunstrom K."/>
        </authorList>
    </citation>
    <scope>NUCLEOTIDE SEQUENCE</scope>
</reference>
<proteinExistence type="predicted"/>
<organism evidence="1 2">
    <name type="scientific">Euphydryas editha</name>
    <name type="common">Edith's checkerspot</name>
    <dbReference type="NCBI Taxonomy" id="104508"/>
    <lineage>
        <taxon>Eukaryota</taxon>
        <taxon>Metazoa</taxon>
        <taxon>Ecdysozoa</taxon>
        <taxon>Arthropoda</taxon>
        <taxon>Hexapoda</taxon>
        <taxon>Insecta</taxon>
        <taxon>Pterygota</taxon>
        <taxon>Neoptera</taxon>
        <taxon>Endopterygota</taxon>
        <taxon>Lepidoptera</taxon>
        <taxon>Glossata</taxon>
        <taxon>Ditrysia</taxon>
        <taxon>Papilionoidea</taxon>
        <taxon>Nymphalidae</taxon>
        <taxon>Nymphalinae</taxon>
        <taxon>Euphydryas</taxon>
    </lineage>
</organism>
<dbReference type="AlphaFoldDB" id="A0AAU9V1F6"/>
<keyword evidence="2" id="KW-1185">Reference proteome</keyword>
<sequence length="149" mass="15923">MLTRSILDASAHRLLLLSAVLPAIIAYNLPYTTIAEKNVAGYKLTDASSFSIPDNQCSGFIDESLLCGAAGVAGAVRVEVRESTSFATVRIHRRLRNATVLRARDVWGVCAGAAEVDVFVGCLVASPRSPRTRRSVDVLPPASTHTLDD</sequence>
<protein>
    <submittedName>
        <fullName evidence="1">Uncharacterized protein</fullName>
    </submittedName>
</protein>